<protein>
    <submittedName>
        <fullName evidence="1">Uncharacterized protein</fullName>
    </submittedName>
</protein>
<organism evidence="1">
    <name type="scientific">marine metagenome</name>
    <dbReference type="NCBI Taxonomy" id="408172"/>
    <lineage>
        <taxon>unclassified sequences</taxon>
        <taxon>metagenomes</taxon>
        <taxon>ecological metagenomes</taxon>
    </lineage>
</organism>
<gene>
    <name evidence="1" type="ORF">METZ01_LOCUS318341</name>
</gene>
<accession>A0A382NYF1</accession>
<feature type="non-terminal residue" evidence="1">
    <location>
        <position position="1"/>
    </location>
</feature>
<name>A0A382NYF1_9ZZZZ</name>
<dbReference type="AlphaFoldDB" id="A0A382NYF1"/>
<proteinExistence type="predicted"/>
<reference evidence="1" key="1">
    <citation type="submission" date="2018-05" db="EMBL/GenBank/DDBJ databases">
        <authorList>
            <person name="Lanie J.A."/>
            <person name="Ng W.-L."/>
            <person name="Kazmierczak K.M."/>
            <person name="Andrzejewski T.M."/>
            <person name="Davidsen T.M."/>
            <person name="Wayne K.J."/>
            <person name="Tettelin H."/>
            <person name="Glass J.I."/>
            <person name="Rusch D."/>
            <person name="Podicherti R."/>
            <person name="Tsui H.-C.T."/>
            <person name="Winkler M.E."/>
        </authorList>
    </citation>
    <scope>NUCLEOTIDE SEQUENCE</scope>
</reference>
<evidence type="ECO:0000313" key="1">
    <source>
        <dbReference type="EMBL" id="SVC65487.1"/>
    </source>
</evidence>
<dbReference type="EMBL" id="UINC01103250">
    <property type="protein sequence ID" value="SVC65487.1"/>
    <property type="molecule type" value="Genomic_DNA"/>
</dbReference>
<sequence>KGQEKLNPRFVLTTEQTLGCYSVGVYNYRAIYSLAPVEVTVLELP</sequence>